<keyword evidence="5 13" id="KW-0808">Transferase</keyword>
<dbReference type="Gene3D" id="1.10.357.90">
    <property type="match status" value="1"/>
</dbReference>
<dbReference type="GO" id="GO:0070034">
    <property type="term" value="F:telomerase RNA binding"/>
    <property type="evidence" value="ECO:0007669"/>
    <property type="project" value="TreeGrafter"/>
</dbReference>
<evidence type="ECO:0000256" key="2">
    <source>
        <dbReference type="ARBA" id="ARBA00012493"/>
    </source>
</evidence>
<dbReference type="Proteomes" id="UP001472866">
    <property type="component" value="Chromosome 06"/>
</dbReference>
<evidence type="ECO:0000256" key="9">
    <source>
        <dbReference type="ARBA" id="ARBA00022895"/>
    </source>
</evidence>
<dbReference type="PROSITE" id="PS50878">
    <property type="entry name" value="RT_POL"/>
    <property type="match status" value="1"/>
</dbReference>
<dbReference type="GO" id="GO:0042162">
    <property type="term" value="F:telomeric DNA binding"/>
    <property type="evidence" value="ECO:0007669"/>
    <property type="project" value="TreeGrafter"/>
</dbReference>
<keyword evidence="17" id="KW-1185">Reference proteome</keyword>
<evidence type="ECO:0000313" key="17">
    <source>
        <dbReference type="Proteomes" id="UP001472866"/>
    </source>
</evidence>
<keyword evidence="6 13" id="KW-0548">Nucleotidyltransferase</keyword>
<dbReference type="EMBL" id="CP151506">
    <property type="protein sequence ID" value="WZN62817.1"/>
    <property type="molecule type" value="Genomic_DNA"/>
</dbReference>
<name>A0AAX4P9B8_9CHLO</name>
<evidence type="ECO:0000256" key="3">
    <source>
        <dbReference type="ARBA" id="ARBA00016182"/>
    </source>
</evidence>
<evidence type="ECO:0000256" key="13">
    <source>
        <dbReference type="RuleBase" id="RU365061"/>
    </source>
</evidence>
<feature type="region of interest" description="Disordered" evidence="14">
    <location>
        <begin position="341"/>
        <end position="380"/>
    </location>
</feature>
<feature type="compositionally biased region" description="Basic residues" evidence="14">
    <location>
        <begin position="350"/>
        <end position="363"/>
    </location>
</feature>
<protein>
    <recommendedName>
        <fullName evidence="3 13">Telomerase reverse transcriptase</fullName>
        <ecNumber evidence="2 13">2.7.7.49</ecNumber>
    </recommendedName>
    <alternativeName>
        <fullName evidence="13">Telomerase catalytic subunit</fullName>
    </alternativeName>
</protein>
<feature type="region of interest" description="Disordered" evidence="14">
    <location>
        <begin position="47"/>
        <end position="77"/>
    </location>
</feature>
<evidence type="ECO:0000256" key="5">
    <source>
        <dbReference type="ARBA" id="ARBA00022679"/>
    </source>
</evidence>
<comment type="function">
    <text evidence="13">Telomerase is a ribonucleoprotein enzyme essential for the replication of chromosome termini in most eukaryotes. It elongates telomeres. It is a reverse transcriptase that adds simple sequence repeats to chromosome ends by copying a template sequence within the RNA component of the enzyme.</text>
</comment>
<dbReference type="GO" id="GO:0007004">
    <property type="term" value="P:telomere maintenance via telomerase"/>
    <property type="evidence" value="ECO:0007669"/>
    <property type="project" value="TreeGrafter"/>
</dbReference>
<evidence type="ECO:0000256" key="10">
    <source>
        <dbReference type="ARBA" id="ARBA00022918"/>
    </source>
</evidence>
<reference evidence="16 17" key="1">
    <citation type="submission" date="2024-03" db="EMBL/GenBank/DDBJ databases">
        <title>Complete genome sequence of the green alga Chloropicon roscoffensis RCC1871.</title>
        <authorList>
            <person name="Lemieux C."/>
            <person name="Pombert J.-F."/>
            <person name="Otis C."/>
            <person name="Turmel M."/>
        </authorList>
    </citation>
    <scope>NUCLEOTIDE SEQUENCE [LARGE SCALE GENOMIC DNA]</scope>
    <source>
        <strain evidence="16 17">RCC1871</strain>
    </source>
</reference>
<dbReference type="Gene3D" id="3.30.70.2630">
    <property type="match status" value="1"/>
</dbReference>
<dbReference type="InterPro" id="IPR003545">
    <property type="entry name" value="Telomerase_RT"/>
</dbReference>
<comment type="catalytic activity">
    <reaction evidence="12 13">
        <text>DNA(n) + a 2'-deoxyribonucleoside 5'-triphosphate = DNA(n+1) + diphosphate</text>
        <dbReference type="Rhea" id="RHEA:22508"/>
        <dbReference type="Rhea" id="RHEA-COMP:17339"/>
        <dbReference type="Rhea" id="RHEA-COMP:17340"/>
        <dbReference type="ChEBI" id="CHEBI:33019"/>
        <dbReference type="ChEBI" id="CHEBI:61560"/>
        <dbReference type="ChEBI" id="CHEBI:173112"/>
        <dbReference type="EC" id="2.7.7.49"/>
    </reaction>
</comment>
<organism evidence="16 17">
    <name type="scientific">Chloropicon roscoffensis</name>
    <dbReference type="NCBI Taxonomy" id="1461544"/>
    <lineage>
        <taxon>Eukaryota</taxon>
        <taxon>Viridiplantae</taxon>
        <taxon>Chlorophyta</taxon>
        <taxon>Chloropicophyceae</taxon>
        <taxon>Chloropicales</taxon>
        <taxon>Chloropicaceae</taxon>
        <taxon>Chloropicon</taxon>
    </lineage>
</organism>
<comment type="subcellular location">
    <subcellularLocation>
        <location evidence="13">Nucleus</location>
    </subcellularLocation>
    <subcellularLocation>
        <location evidence="13">Chromosome</location>
        <location evidence="13">Telomere</location>
    </subcellularLocation>
</comment>
<evidence type="ECO:0000256" key="14">
    <source>
        <dbReference type="SAM" id="MobiDB-lite"/>
    </source>
</evidence>
<dbReference type="EC" id="2.7.7.49" evidence="2 13"/>
<evidence type="ECO:0000256" key="11">
    <source>
        <dbReference type="ARBA" id="ARBA00023242"/>
    </source>
</evidence>
<keyword evidence="11 13" id="KW-0539">Nucleus</keyword>
<dbReference type="GO" id="GO:0000333">
    <property type="term" value="C:telomerase catalytic core complex"/>
    <property type="evidence" value="ECO:0007669"/>
    <property type="project" value="TreeGrafter"/>
</dbReference>
<dbReference type="Gene3D" id="1.10.132.70">
    <property type="match status" value="1"/>
</dbReference>
<keyword evidence="9 13" id="KW-0779">Telomere</keyword>
<feature type="compositionally biased region" description="Basic and acidic residues" evidence="14">
    <location>
        <begin position="51"/>
        <end position="64"/>
    </location>
</feature>
<dbReference type="PANTHER" id="PTHR12066:SF0">
    <property type="entry name" value="TELOMERASE REVERSE TRANSCRIPTASE"/>
    <property type="match status" value="1"/>
</dbReference>
<comment type="similarity">
    <text evidence="1 13">Belongs to the reverse transcriptase family. Telomerase subfamily.</text>
</comment>
<keyword evidence="7 13" id="KW-0479">Metal-binding</keyword>
<dbReference type="InterPro" id="IPR021891">
    <property type="entry name" value="Telomerase_RBD"/>
</dbReference>
<evidence type="ECO:0000256" key="4">
    <source>
        <dbReference type="ARBA" id="ARBA00022454"/>
    </source>
</evidence>
<evidence type="ECO:0000256" key="6">
    <source>
        <dbReference type="ARBA" id="ARBA00022695"/>
    </source>
</evidence>
<evidence type="ECO:0000259" key="15">
    <source>
        <dbReference type="PROSITE" id="PS50878"/>
    </source>
</evidence>
<dbReference type="GO" id="GO:0003720">
    <property type="term" value="F:telomerase activity"/>
    <property type="evidence" value="ECO:0007669"/>
    <property type="project" value="InterPro"/>
</dbReference>
<dbReference type="CDD" id="cd01648">
    <property type="entry name" value="TERT"/>
    <property type="match status" value="1"/>
</dbReference>
<dbReference type="PANTHER" id="PTHR12066">
    <property type="entry name" value="TELOMERASE REVERSE TRANSCRIPTASE"/>
    <property type="match status" value="1"/>
</dbReference>
<evidence type="ECO:0000256" key="7">
    <source>
        <dbReference type="ARBA" id="ARBA00022723"/>
    </source>
</evidence>
<gene>
    <name evidence="16" type="ORF">HKI87_06g43590</name>
</gene>
<dbReference type="SUPFAM" id="SSF56672">
    <property type="entry name" value="DNA/RNA polymerases"/>
    <property type="match status" value="1"/>
</dbReference>
<proteinExistence type="inferred from homology"/>
<evidence type="ECO:0000256" key="1">
    <source>
        <dbReference type="ARBA" id="ARBA00008001"/>
    </source>
</evidence>
<keyword evidence="8 13" id="KW-0460">Magnesium</keyword>
<feature type="domain" description="Reverse transcriptase" evidence="15">
    <location>
        <begin position="711"/>
        <end position="1082"/>
    </location>
</feature>
<dbReference type="SMART" id="SM00975">
    <property type="entry name" value="Telomerase_RBD"/>
    <property type="match status" value="1"/>
</dbReference>
<dbReference type="InterPro" id="IPR043502">
    <property type="entry name" value="DNA/RNA_pol_sf"/>
</dbReference>
<keyword evidence="4 13" id="KW-0158">Chromosome</keyword>
<keyword evidence="10 13" id="KW-0695">RNA-directed DNA polymerase</keyword>
<sequence length="1266" mass="139857">MVLRGKGKRRKRPLDGVSYPKVLAKLYPDLQTLREAAGLVASFEDDSEELDGARGSHHSSRDGDAASPSCSLSRTPRHSHQDLANLLDETYVVFDSAAPDLAAWFQRARNRRRKGKSNARGLGEAGGDLQHRLVLDAVAEKFRLGKSASTANADVLCFGYRKVHGGSARGRNVNALDGGRLEKVERTCMTSVPADLLSTRRWEALLSQCGVDVVRYLLLYSSIFVTQNDASGKKYHLQASGGPIHTYVYRWRWHKTRGQAVASASDIPRPEPAGRGDEAMELGVVPSNPEVAHSYQEEVARLAAAGEGLFGDDAAVFAALLQEDVAVAAPGASDLVQAQGAENGGETAAKKKPNRPPSWKRRKLAEQGGEGTSGGADRDAEMEYCGANDEAEGSAFGSRKFAPSVKTNDVSGLLKIPRVYLYNMKSCLLGTVGFPRRHVLMTLADDSDGADQLLMDMFLSDLRLGFSKRTTASKKATATTSAPSLPRSLRHLKPLARHMIQKAKVCNCAKLLQEFCPSPAELERQGELPSTAWDPQQNAAKKDVLEYSTPPKHIGDFIWAVFRFITPKKLLGRKHNQKALKCAVMKFLCKKHYEEMTLDEAVFKLKTKEFSWFCPPGCGGEGKTGSGKVPASQQRKFAGLLKRWVLWVFTRVVAPLTHANFYATDAEGKGTTVYYFRHDFWRSISKHYLAGLCGAAPGSIRGPMLEQVKACDFAEAVKKNKLGVTHVRLLPKGKGMRLISNQSKATEIDLPEPYSGNIGQLVRPPINASLREAFCVIQHEIRAVPGILGASCFSDKDIYEKLGAFLRDHKARGSDQKLYMVSCDVQKAFDSIDAERILAMVGGLLRKEEYDLHKFITASTWTKDLYTKTRQTCEVLPPDDTFEDGFRYPHHVILNKASSSRVKASALREIVREHLMSNLVYAHGKFYKQVKGIPQGSVLSTLFCSLYLANLEVTRVFPRLSLAESQDHAEALKFHLRHGTVEEAGGDVAMAAAGGAYPSIPTYEVALSKQSPPRHRSVVLRFVDDYLFITTDEDRARRFMEVMREGFPDCGILLNPVKFSHSGFCVDGVEGEEGIRWCGLSISRTGEVMSDYSRLTDKWSVSLSVNPGKKLKSSLHWSLKWRVEKAVLFDTVANGGEVVRVNVYQTFLSCAARCAALVSRMSGPHLPKLVHEAIGGAIEYVQVKLERHQEATGRLAPPGVRVPRVPGVHVRFLGLKAFWRLMRRRLQHGAIVTLLERDLGHPQFRGLESKLADIIGEKNSSVFDRL</sequence>
<dbReference type="InterPro" id="IPR000477">
    <property type="entry name" value="RT_dom"/>
</dbReference>
<dbReference type="GO" id="GO:0046872">
    <property type="term" value="F:metal ion binding"/>
    <property type="evidence" value="ECO:0007669"/>
    <property type="project" value="UniProtKB-KW"/>
</dbReference>
<dbReference type="GO" id="GO:0000781">
    <property type="term" value="C:chromosome, telomeric region"/>
    <property type="evidence" value="ECO:0007669"/>
    <property type="project" value="UniProtKB-SubCell"/>
</dbReference>
<dbReference type="Pfam" id="PF12009">
    <property type="entry name" value="Telomerase_RBD"/>
    <property type="match status" value="1"/>
</dbReference>
<evidence type="ECO:0000256" key="8">
    <source>
        <dbReference type="ARBA" id="ARBA00022842"/>
    </source>
</evidence>
<dbReference type="PRINTS" id="PR01365">
    <property type="entry name" value="TELOMERASERT"/>
</dbReference>
<accession>A0AAX4P9B8</accession>
<evidence type="ECO:0000256" key="12">
    <source>
        <dbReference type="ARBA" id="ARBA00048173"/>
    </source>
</evidence>
<evidence type="ECO:0000313" key="16">
    <source>
        <dbReference type="EMBL" id="WZN62817.1"/>
    </source>
</evidence>
<dbReference type="AlphaFoldDB" id="A0AAX4P9B8"/>